<dbReference type="InterPro" id="IPR014044">
    <property type="entry name" value="CAP_dom"/>
</dbReference>
<organism evidence="4 5">
    <name type="scientific">Chytriomyces confervae</name>
    <dbReference type="NCBI Taxonomy" id="246404"/>
    <lineage>
        <taxon>Eukaryota</taxon>
        <taxon>Fungi</taxon>
        <taxon>Fungi incertae sedis</taxon>
        <taxon>Chytridiomycota</taxon>
        <taxon>Chytridiomycota incertae sedis</taxon>
        <taxon>Chytridiomycetes</taxon>
        <taxon>Chytridiales</taxon>
        <taxon>Chytriomycetaceae</taxon>
        <taxon>Chytriomyces</taxon>
    </lineage>
</organism>
<dbReference type="Pfam" id="PF00188">
    <property type="entry name" value="CAP"/>
    <property type="match status" value="1"/>
</dbReference>
<evidence type="ECO:0000259" key="3">
    <source>
        <dbReference type="Pfam" id="PF00188"/>
    </source>
</evidence>
<evidence type="ECO:0000256" key="1">
    <source>
        <dbReference type="SAM" id="MobiDB-lite"/>
    </source>
</evidence>
<name>A0A507FD42_9FUNG</name>
<dbReference type="EMBL" id="QEAP01000182">
    <property type="protein sequence ID" value="TPX73490.1"/>
    <property type="molecule type" value="Genomic_DNA"/>
</dbReference>
<gene>
    <name evidence="4" type="ORF">CcCBS67573_g05234</name>
</gene>
<proteinExistence type="predicted"/>
<dbReference type="Gene3D" id="3.40.33.10">
    <property type="entry name" value="CAP"/>
    <property type="match status" value="1"/>
</dbReference>
<reference evidence="4 5" key="1">
    <citation type="journal article" date="2019" name="Sci. Rep.">
        <title>Comparative genomics of chytrid fungi reveal insights into the obligate biotrophic and pathogenic lifestyle of Synchytrium endobioticum.</title>
        <authorList>
            <person name="van de Vossenberg B.T.L.H."/>
            <person name="Warris S."/>
            <person name="Nguyen H.D.T."/>
            <person name="van Gent-Pelzer M.P.E."/>
            <person name="Joly D.L."/>
            <person name="van de Geest H.C."/>
            <person name="Bonants P.J.M."/>
            <person name="Smith D.S."/>
            <person name="Levesque C.A."/>
            <person name="van der Lee T.A.J."/>
        </authorList>
    </citation>
    <scope>NUCLEOTIDE SEQUENCE [LARGE SCALE GENOMIC DNA]</scope>
    <source>
        <strain evidence="4 5">CBS 675.73</strain>
    </source>
</reference>
<sequence>MGIRFVTQLLLLAAANAANVGRNGHHNPAVPAANMALIIDCQYTILTTGIMTCRQIADLASISLASFVSINPKVNCAMTVPKGSYVCVPEAVLPPSTSTQSGSSSGATLAAAGTAKATGTATAMATSAAASSAQSVTTASEAPAESPSPSPSPPHEEPPKGDPCGYITSLADKYSGSNDPATVLALHNEIRAYTSSVTGQALGPLSWDGGVAGTAYSDAVYSVSYSDCASNGLSHSPDFPNVALKSLGWSDFVTATKLFISNDEGFGSECSLYFNYGNSATHFGNMVAPVSSMGCAVADCAGGMFGGVVACDYA</sequence>
<dbReference type="SUPFAM" id="SSF55797">
    <property type="entry name" value="PR-1-like"/>
    <property type="match status" value="1"/>
</dbReference>
<evidence type="ECO:0000256" key="2">
    <source>
        <dbReference type="SAM" id="SignalP"/>
    </source>
</evidence>
<dbReference type="Gene3D" id="3.10.350.10">
    <property type="entry name" value="LysM domain"/>
    <property type="match status" value="1"/>
</dbReference>
<feature type="region of interest" description="Disordered" evidence="1">
    <location>
        <begin position="132"/>
        <end position="167"/>
    </location>
</feature>
<dbReference type="InterPro" id="IPR036779">
    <property type="entry name" value="LysM_dom_sf"/>
</dbReference>
<dbReference type="Proteomes" id="UP000320333">
    <property type="component" value="Unassembled WGS sequence"/>
</dbReference>
<keyword evidence="2" id="KW-0732">Signal</keyword>
<dbReference type="AlphaFoldDB" id="A0A507FD42"/>
<evidence type="ECO:0000313" key="5">
    <source>
        <dbReference type="Proteomes" id="UP000320333"/>
    </source>
</evidence>
<accession>A0A507FD42</accession>
<protein>
    <recommendedName>
        <fullName evidence="3">SCP domain-containing protein</fullName>
    </recommendedName>
</protein>
<feature type="domain" description="SCP" evidence="3">
    <location>
        <begin position="184"/>
        <end position="313"/>
    </location>
</feature>
<keyword evidence="5" id="KW-1185">Reference proteome</keyword>
<dbReference type="STRING" id="246404.A0A507FD42"/>
<dbReference type="OrthoDB" id="5985073at2759"/>
<evidence type="ECO:0000313" key="4">
    <source>
        <dbReference type="EMBL" id="TPX73490.1"/>
    </source>
</evidence>
<feature type="signal peptide" evidence="2">
    <location>
        <begin position="1"/>
        <end position="17"/>
    </location>
</feature>
<feature type="chain" id="PRO_5021472186" description="SCP domain-containing protein" evidence="2">
    <location>
        <begin position="18"/>
        <end position="314"/>
    </location>
</feature>
<dbReference type="InterPro" id="IPR035940">
    <property type="entry name" value="CAP_sf"/>
</dbReference>
<feature type="compositionally biased region" description="Low complexity" evidence="1">
    <location>
        <begin position="132"/>
        <end position="145"/>
    </location>
</feature>
<comment type="caution">
    <text evidence="4">The sequence shown here is derived from an EMBL/GenBank/DDBJ whole genome shotgun (WGS) entry which is preliminary data.</text>
</comment>